<proteinExistence type="predicted"/>
<reference evidence="2 3" key="1">
    <citation type="submission" date="2024-06" db="EMBL/GenBank/DDBJ databases">
        <title>Lysinibacillus zambalefons sp. nov., a Novel Firmicute Isolated from the Poon Bato Zambales Hyperalkaline Spring.</title>
        <authorList>
            <person name="Aja J.A."/>
            <person name="Lazaro J.E.H."/>
            <person name="Llorin L.D."/>
            <person name="Lim K.R."/>
            <person name="Teodosio J."/>
            <person name="Dalisay D.S."/>
        </authorList>
    </citation>
    <scope>NUCLEOTIDE SEQUENCE [LARGE SCALE GENOMIC DNA]</scope>
    <source>
        <strain evidence="2 3">M3</strain>
    </source>
</reference>
<protein>
    <submittedName>
        <fullName evidence="2">Uncharacterized protein</fullName>
    </submittedName>
</protein>
<gene>
    <name evidence="2" type="ORF">ABNX05_12040</name>
</gene>
<sequence length="169" mass="18882">MGVIIVSIVLVICFFTVTLVVIQKHSKEDIKLEVTAVCEGVNELGQAIMKIYFTFSIGKLAHRKKEITGSIDWSEGWMPVCYNLKENGVYQEQRLLRAVNETTYTTFEINATNDIDHLGRGEGYVVLVLEDPIATDKSRAGVILAVTANMVTYQLSDSTSWNNDFAVNQ</sequence>
<comment type="caution">
    <text evidence="2">The sequence shown here is derived from an EMBL/GenBank/DDBJ whole genome shotgun (WGS) entry which is preliminary data.</text>
</comment>
<evidence type="ECO:0000313" key="3">
    <source>
        <dbReference type="Proteomes" id="UP001478862"/>
    </source>
</evidence>
<dbReference type="EMBL" id="JBEGDG010000007">
    <property type="protein sequence ID" value="MEQ6355351.1"/>
    <property type="molecule type" value="Genomic_DNA"/>
</dbReference>
<keyword evidence="1" id="KW-0472">Membrane</keyword>
<feature type="transmembrane region" description="Helical" evidence="1">
    <location>
        <begin position="6"/>
        <end position="22"/>
    </location>
</feature>
<name>A0ABV1MS69_9BACI</name>
<evidence type="ECO:0000313" key="2">
    <source>
        <dbReference type="EMBL" id="MEQ6355351.1"/>
    </source>
</evidence>
<organism evidence="2 3">
    <name type="scientific">Lysinibacillus zambalensis</name>
    <dbReference type="NCBI Taxonomy" id="3160866"/>
    <lineage>
        <taxon>Bacteria</taxon>
        <taxon>Bacillati</taxon>
        <taxon>Bacillota</taxon>
        <taxon>Bacilli</taxon>
        <taxon>Bacillales</taxon>
        <taxon>Bacillaceae</taxon>
        <taxon>Lysinibacillus</taxon>
    </lineage>
</organism>
<dbReference type="RefSeq" id="WP_349659973.1">
    <property type="nucleotide sequence ID" value="NZ_JBEGDG010000007.1"/>
</dbReference>
<keyword evidence="1" id="KW-1133">Transmembrane helix</keyword>
<evidence type="ECO:0000256" key="1">
    <source>
        <dbReference type="SAM" id="Phobius"/>
    </source>
</evidence>
<dbReference type="Proteomes" id="UP001478862">
    <property type="component" value="Unassembled WGS sequence"/>
</dbReference>
<keyword evidence="3" id="KW-1185">Reference proteome</keyword>
<keyword evidence="1" id="KW-0812">Transmembrane</keyword>
<accession>A0ABV1MS69</accession>